<protein>
    <recommendedName>
        <fullName evidence="4">Exocyst complex component Sec8</fullName>
    </recommendedName>
</protein>
<reference evidence="2 3" key="1">
    <citation type="submission" date="2024-10" db="EMBL/GenBank/DDBJ databases">
        <authorList>
            <person name="Kim D."/>
        </authorList>
    </citation>
    <scope>NUCLEOTIDE SEQUENCE [LARGE SCALE GENOMIC DNA]</scope>
    <source>
        <strain evidence="2">BH-2024</strain>
    </source>
</reference>
<keyword evidence="1" id="KW-0175">Coiled coil</keyword>
<dbReference type="AlphaFoldDB" id="A0ABD2LX70"/>
<evidence type="ECO:0000313" key="2">
    <source>
        <dbReference type="EMBL" id="KAL3119668.1"/>
    </source>
</evidence>
<dbReference type="EMBL" id="JBICBT010000240">
    <property type="protein sequence ID" value="KAL3119668.1"/>
    <property type="molecule type" value="Genomic_DNA"/>
</dbReference>
<organism evidence="2 3">
    <name type="scientific">Heterodera trifolii</name>
    <dbReference type="NCBI Taxonomy" id="157864"/>
    <lineage>
        <taxon>Eukaryota</taxon>
        <taxon>Metazoa</taxon>
        <taxon>Ecdysozoa</taxon>
        <taxon>Nematoda</taxon>
        <taxon>Chromadorea</taxon>
        <taxon>Rhabditida</taxon>
        <taxon>Tylenchina</taxon>
        <taxon>Tylenchomorpha</taxon>
        <taxon>Tylenchoidea</taxon>
        <taxon>Heteroderidae</taxon>
        <taxon>Heteroderinae</taxon>
        <taxon>Heterodera</taxon>
    </lineage>
</organism>
<dbReference type="PANTHER" id="PTHR15157:SF5">
    <property type="entry name" value="UV RADIATION RESISTANCE-ASSOCIATED GENE PROTEIN"/>
    <property type="match status" value="1"/>
</dbReference>
<comment type="caution">
    <text evidence="2">The sequence shown here is derived from an EMBL/GenBank/DDBJ whole genome shotgun (WGS) entry which is preliminary data.</text>
</comment>
<sequence length="355" mass="40946">MHGSSPVTEVNLCMKFESSFSWKDWVRLRDTWNAVVTSQSQIHRHSEQLDKIVTEESSYRNNASDIQNRQIMIQIVERNVNKARELVRAARYQLNAFNSALSQMSEMFKSQEENDSQTEHRVLELNSQNVEMRLELSRLRNELIFRRRHMLKSLYEVFFPPKMKHSSSAAPLVFKRQCFCSKFDAIRSLHFPSVPARLGHNDAELSSAAGFIVQLLLAISHILDIPLKHLLLFNGSRSAIFSRSSLERFDLFSTSSAKSQRNRLDQAMYMLNEVIVQLRAESGVVSKETDRPIRLVQELLLSFIGCHRFHYSDLLIPYEKFSSASQNALPNYLSVKADQIIDNSKLCSILMPFPT</sequence>
<name>A0ABD2LX70_9BILA</name>
<keyword evidence="3" id="KW-1185">Reference proteome</keyword>
<gene>
    <name evidence="2" type="ORF">niasHT_006754</name>
</gene>
<dbReference type="PANTHER" id="PTHR15157">
    <property type="entry name" value="UV RADIATION RESISTANCE-ASSOCIATED GENE PROTEIN"/>
    <property type="match status" value="1"/>
</dbReference>
<accession>A0ABD2LX70</accession>
<evidence type="ECO:0000313" key="3">
    <source>
        <dbReference type="Proteomes" id="UP001620626"/>
    </source>
</evidence>
<evidence type="ECO:0000256" key="1">
    <source>
        <dbReference type="ARBA" id="ARBA00023054"/>
    </source>
</evidence>
<proteinExistence type="predicted"/>
<evidence type="ECO:0008006" key="4">
    <source>
        <dbReference type="Google" id="ProtNLM"/>
    </source>
</evidence>
<dbReference type="Proteomes" id="UP001620626">
    <property type="component" value="Unassembled WGS sequence"/>
</dbReference>